<comment type="caution">
    <text evidence="4">The sequence shown here is derived from an EMBL/GenBank/DDBJ whole genome shotgun (WGS) entry which is preliminary data.</text>
</comment>
<accession>A0A562V736</accession>
<proteinExistence type="predicted"/>
<dbReference type="InterPro" id="IPR050595">
    <property type="entry name" value="Bact_response_regulator"/>
</dbReference>
<dbReference type="Pfam" id="PF05157">
    <property type="entry name" value="MshEN"/>
    <property type="match status" value="1"/>
</dbReference>
<dbReference type="InterPro" id="IPR007831">
    <property type="entry name" value="T2SS_GspE_N"/>
</dbReference>
<evidence type="ECO:0000313" key="5">
    <source>
        <dbReference type="Proteomes" id="UP000319449"/>
    </source>
</evidence>
<reference evidence="4 5" key="1">
    <citation type="submission" date="2019-07" db="EMBL/GenBank/DDBJ databases">
        <title>Genomic Encyclopedia of Archaeal and Bacterial Type Strains, Phase II (KMG-II): from individual species to whole genera.</title>
        <authorList>
            <person name="Goeker M."/>
        </authorList>
    </citation>
    <scope>NUCLEOTIDE SEQUENCE [LARGE SCALE GENOMIC DNA]</scope>
    <source>
        <strain evidence="4 5">ATCC BAA-1139</strain>
    </source>
</reference>
<dbReference type="InterPro" id="IPR011006">
    <property type="entry name" value="CheY-like_superfamily"/>
</dbReference>
<dbReference type="InterPro" id="IPR037257">
    <property type="entry name" value="T2SS_E_N_sf"/>
</dbReference>
<keyword evidence="5" id="KW-1185">Reference proteome</keyword>
<dbReference type="OrthoDB" id="5394048at2"/>
<evidence type="ECO:0000256" key="2">
    <source>
        <dbReference type="PROSITE-ProRule" id="PRU00169"/>
    </source>
</evidence>
<dbReference type="GO" id="GO:0000160">
    <property type="term" value="P:phosphorelay signal transduction system"/>
    <property type="evidence" value="ECO:0007669"/>
    <property type="project" value="InterPro"/>
</dbReference>
<evidence type="ECO:0000259" key="3">
    <source>
        <dbReference type="PROSITE" id="PS50110"/>
    </source>
</evidence>
<dbReference type="Proteomes" id="UP000319449">
    <property type="component" value="Unassembled WGS sequence"/>
</dbReference>
<dbReference type="PANTHER" id="PTHR44591:SF25">
    <property type="entry name" value="CHEMOTAXIS TWO-COMPONENT RESPONSE REGULATOR"/>
    <property type="match status" value="1"/>
</dbReference>
<dbReference type="Gene3D" id="3.40.50.2300">
    <property type="match status" value="1"/>
</dbReference>
<dbReference type="RefSeq" id="WP_145025729.1">
    <property type="nucleotide sequence ID" value="NZ_VLLN01000038.1"/>
</dbReference>
<name>A0A562V736_9BACT</name>
<dbReference type="EMBL" id="VLLN01000038">
    <property type="protein sequence ID" value="TWJ13547.1"/>
    <property type="molecule type" value="Genomic_DNA"/>
</dbReference>
<dbReference type="Gene3D" id="1.10.40.70">
    <property type="match status" value="1"/>
</dbReference>
<dbReference type="AlphaFoldDB" id="A0A562V736"/>
<evidence type="ECO:0000313" key="4">
    <source>
        <dbReference type="EMBL" id="TWJ13547.1"/>
    </source>
</evidence>
<organism evidence="4 5">
    <name type="scientific">Geobacter argillaceus</name>
    <dbReference type="NCBI Taxonomy" id="345631"/>
    <lineage>
        <taxon>Bacteria</taxon>
        <taxon>Pseudomonadati</taxon>
        <taxon>Thermodesulfobacteriota</taxon>
        <taxon>Desulfuromonadia</taxon>
        <taxon>Geobacterales</taxon>
        <taxon>Geobacteraceae</taxon>
        <taxon>Geobacter</taxon>
    </lineage>
</organism>
<dbReference type="SUPFAM" id="SSF52172">
    <property type="entry name" value="CheY-like"/>
    <property type="match status" value="1"/>
</dbReference>
<dbReference type="SMART" id="SM00448">
    <property type="entry name" value="REC"/>
    <property type="match status" value="1"/>
</dbReference>
<dbReference type="Gene3D" id="3.30.300.160">
    <property type="entry name" value="Type II secretion system, protein E, N-terminal domain"/>
    <property type="match status" value="1"/>
</dbReference>
<dbReference type="PANTHER" id="PTHR44591">
    <property type="entry name" value="STRESS RESPONSE REGULATOR PROTEIN 1"/>
    <property type="match status" value="1"/>
</dbReference>
<evidence type="ECO:0000256" key="1">
    <source>
        <dbReference type="ARBA" id="ARBA00022553"/>
    </source>
</evidence>
<sequence>MSQKKQLGELLVEAGIITDKTLERALARQKGSGSRLGTVLEEMGVITGEELASALATQFGMKLVRRIRGNLFPRELFDLIPADQALQKTIFPLMAKDGVLALAVANPFDSDTFDYLAKKLGMKIVTAIAPTQEIVAAIKEYYLERIEPEQRQSRLVLIVEDSPPVATVVQVALEKEGYSVIQGHDGIEGLKLALEQHPDLIICDSVMPRMDGFGMLRALKGNQVTASIPVILLTSKASPEEEQKALAAGFHDFIAKPVQPIRIVSRVKRAFELLANQR</sequence>
<dbReference type="SUPFAM" id="SSF160246">
    <property type="entry name" value="EspE N-terminal domain-like"/>
    <property type="match status" value="1"/>
</dbReference>
<feature type="modified residue" description="4-aspartylphosphate" evidence="2">
    <location>
        <position position="204"/>
    </location>
</feature>
<feature type="domain" description="Response regulatory" evidence="3">
    <location>
        <begin position="155"/>
        <end position="271"/>
    </location>
</feature>
<dbReference type="Pfam" id="PF00072">
    <property type="entry name" value="Response_reg"/>
    <property type="match status" value="1"/>
</dbReference>
<gene>
    <name evidence="4" type="ORF">JN12_03799</name>
</gene>
<protein>
    <submittedName>
        <fullName evidence="4">Type II secretion system (T2SS) protein E</fullName>
    </submittedName>
</protein>
<keyword evidence="1 2" id="KW-0597">Phosphoprotein</keyword>
<dbReference type="PROSITE" id="PS50110">
    <property type="entry name" value="RESPONSE_REGULATORY"/>
    <property type="match status" value="1"/>
</dbReference>
<dbReference type="InterPro" id="IPR001789">
    <property type="entry name" value="Sig_transdc_resp-reg_receiver"/>
</dbReference>